<accession>A0AAP2E0S8</accession>
<dbReference type="InterPro" id="IPR041186">
    <property type="entry name" value="DUF3823_C"/>
</dbReference>
<comment type="caution">
    <text evidence="4">The sequence shown here is derived from an EMBL/GenBank/DDBJ whole genome shotgun (WGS) entry which is preliminary data.</text>
</comment>
<dbReference type="Gene3D" id="2.60.40.2060">
    <property type="match status" value="1"/>
</dbReference>
<evidence type="ECO:0000313" key="4">
    <source>
        <dbReference type="EMBL" id="MBT1710978.1"/>
    </source>
</evidence>
<evidence type="ECO:0000259" key="3">
    <source>
        <dbReference type="Pfam" id="PF18003"/>
    </source>
</evidence>
<sequence>MKMIRIYSVLSIAVLILGSCAFDNYDAPESKLEGQLVYQGTPLNLDARNVYMELWEPGWEKKNKIDVHVNQNGAFSALLFNGDYKLFIRRNSVPFMAPHNDQTNSDTILVEIRGNKKVDIDVIPYYLVKNASITNSENTVNATFGIEKVITDANQKDVERVTLYINKGNLVSADMKIGEASLNGGDIADPNAILLTTQIPDMTPAQSYVYARVGIKLAGVDYLIYSEIQKIDF</sequence>
<evidence type="ECO:0000313" key="5">
    <source>
        <dbReference type="Proteomes" id="UP001319080"/>
    </source>
</evidence>
<dbReference type="Proteomes" id="UP001319080">
    <property type="component" value="Unassembled WGS sequence"/>
</dbReference>
<keyword evidence="1" id="KW-0732">Signal</keyword>
<dbReference type="EMBL" id="JAHESE010000028">
    <property type="protein sequence ID" value="MBT1710978.1"/>
    <property type="molecule type" value="Genomic_DNA"/>
</dbReference>
<feature type="signal peptide" evidence="1">
    <location>
        <begin position="1"/>
        <end position="21"/>
    </location>
</feature>
<dbReference type="InterPro" id="IPR024278">
    <property type="entry name" value="DUF3823_N"/>
</dbReference>
<evidence type="ECO:0000259" key="2">
    <source>
        <dbReference type="Pfam" id="PF12866"/>
    </source>
</evidence>
<feature type="chain" id="PRO_5042907536" evidence="1">
    <location>
        <begin position="22"/>
        <end position="233"/>
    </location>
</feature>
<proteinExistence type="predicted"/>
<dbReference type="Gene3D" id="2.60.40.1120">
    <property type="entry name" value="Carboxypeptidase-like, regulatory domain"/>
    <property type="match status" value="1"/>
</dbReference>
<evidence type="ECO:0000256" key="1">
    <source>
        <dbReference type="SAM" id="SignalP"/>
    </source>
</evidence>
<dbReference type="Pfam" id="PF18003">
    <property type="entry name" value="DUF3823_C"/>
    <property type="match status" value="1"/>
</dbReference>
<gene>
    <name evidence="4" type="ORF">KK062_22235</name>
</gene>
<dbReference type="RefSeq" id="WP_254086556.1">
    <property type="nucleotide sequence ID" value="NZ_JAHESE010000028.1"/>
</dbReference>
<dbReference type="Pfam" id="PF12866">
    <property type="entry name" value="DUF3823"/>
    <property type="match status" value="1"/>
</dbReference>
<protein>
    <submittedName>
        <fullName evidence="4">DUF3823 domain-containing protein</fullName>
    </submittedName>
</protein>
<keyword evidence="5" id="KW-1185">Reference proteome</keyword>
<dbReference type="AlphaFoldDB" id="A0AAP2E0S8"/>
<dbReference type="PROSITE" id="PS51257">
    <property type="entry name" value="PROKAR_LIPOPROTEIN"/>
    <property type="match status" value="1"/>
</dbReference>
<reference evidence="4 5" key="1">
    <citation type="submission" date="2021-05" db="EMBL/GenBank/DDBJ databases">
        <title>A Polyphasic approach of four new species of the genus Ohtaekwangia: Ohtaekwangia histidinii sp. nov., Ohtaekwangia cretensis sp. nov., Ohtaekwangia indiensis sp. nov., Ohtaekwangia reichenbachii sp. nov. from diverse environment.</title>
        <authorList>
            <person name="Octaviana S."/>
        </authorList>
    </citation>
    <scope>NUCLEOTIDE SEQUENCE [LARGE SCALE GENOMIC DNA]</scope>
    <source>
        <strain evidence="4 5">PWU5</strain>
    </source>
</reference>
<organism evidence="4 5">
    <name type="scientific">Dawidia cretensis</name>
    <dbReference type="NCBI Taxonomy" id="2782350"/>
    <lineage>
        <taxon>Bacteria</taxon>
        <taxon>Pseudomonadati</taxon>
        <taxon>Bacteroidota</taxon>
        <taxon>Cytophagia</taxon>
        <taxon>Cytophagales</taxon>
        <taxon>Chryseotaleaceae</taxon>
        <taxon>Dawidia</taxon>
    </lineage>
</organism>
<name>A0AAP2E0S8_9BACT</name>
<feature type="domain" description="DUF3823" evidence="2">
    <location>
        <begin position="30"/>
        <end position="122"/>
    </location>
</feature>
<feature type="domain" description="DUF3823" evidence="3">
    <location>
        <begin position="126"/>
        <end position="230"/>
    </location>
</feature>